<dbReference type="InterPro" id="IPR006912">
    <property type="entry name" value="Harbinger_derived_prot"/>
</dbReference>
<dbReference type="EMBL" id="JAUUTY010000005">
    <property type="protein sequence ID" value="KAK1627136.1"/>
    <property type="molecule type" value="Genomic_DNA"/>
</dbReference>
<comment type="caution">
    <text evidence="2">The sequence shown here is derived from an EMBL/GenBank/DDBJ whole genome shotgun (WGS) entry which is preliminary data.</text>
</comment>
<name>A0AAD8VZQ7_LOLMU</name>
<dbReference type="PANTHER" id="PTHR47150:SF5">
    <property type="entry name" value="OS07G0546750 PROTEIN"/>
    <property type="match status" value="1"/>
</dbReference>
<evidence type="ECO:0000313" key="2">
    <source>
        <dbReference type="EMBL" id="KAK1627136.1"/>
    </source>
</evidence>
<protein>
    <recommendedName>
        <fullName evidence="4">Harbinger transposase-derived protein</fullName>
    </recommendedName>
</protein>
<evidence type="ECO:0000256" key="1">
    <source>
        <dbReference type="SAM" id="MobiDB-lite"/>
    </source>
</evidence>
<keyword evidence="3" id="KW-1185">Reference proteome</keyword>
<evidence type="ECO:0008006" key="4">
    <source>
        <dbReference type="Google" id="ProtNLM"/>
    </source>
</evidence>
<organism evidence="2 3">
    <name type="scientific">Lolium multiflorum</name>
    <name type="common">Italian ryegrass</name>
    <name type="synonym">Lolium perenne subsp. multiflorum</name>
    <dbReference type="NCBI Taxonomy" id="4521"/>
    <lineage>
        <taxon>Eukaryota</taxon>
        <taxon>Viridiplantae</taxon>
        <taxon>Streptophyta</taxon>
        <taxon>Embryophyta</taxon>
        <taxon>Tracheophyta</taxon>
        <taxon>Spermatophyta</taxon>
        <taxon>Magnoliopsida</taxon>
        <taxon>Liliopsida</taxon>
        <taxon>Poales</taxon>
        <taxon>Poaceae</taxon>
        <taxon>BOP clade</taxon>
        <taxon>Pooideae</taxon>
        <taxon>Poodae</taxon>
        <taxon>Poeae</taxon>
        <taxon>Poeae Chloroplast Group 2 (Poeae type)</taxon>
        <taxon>Loliodinae</taxon>
        <taxon>Loliinae</taxon>
        <taxon>Lolium</taxon>
    </lineage>
</organism>
<feature type="compositionally biased region" description="Acidic residues" evidence="1">
    <location>
        <begin position="391"/>
        <end position="414"/>
    </location>
</feature>
<reference evidence="2" key="1">
    <citation type="submission" date="2023-07" db="EMBL/GenBank/DDBJ databases">
        <title>A chromosome-level genome assembly of Lolium multiflorum.</title>
        <authorList>
            <person name="Chen Y."/>
            <person name="Copetti D."/>
            <person name="Kolliker R."/>
            <person name="Studer B."/>
        </authorList>
    </citation>
    <scope>NUCLEOTIDE SEQUENCE</scope>
    <source>
        <strain evidence="2">02402/16</strain>
        <tissue evidence="2">Leaf</tissue>
    </source>
</reference>
<dbReference type="AlphaFoldDB" id="A0AAD8VZQ7"/>
<accession>A0AAD8VZQ7</accession>
<gene>
    <name evidence="2" type="ORF">QYE76_001451</name>
</gene>
<evidence type="ECO:0000313" key="3">
    <source>
        <dbReference type="Proteomes" id="UP001231189"/>
    </source>
</evidence>
<dbReference type="Pfam" id="PF04827">
    <property type="entry name" value="Plant_tran"/>
    <property type="match status" value="1"/>
</dbReference>
<dbReference type="PANTHER" id="PTHR47150">
    <property type="entry name" value="OS12G0169200 PROTEIN"/>
    <property type="match status" value="1"/>
</dbReference>
<feature type="region of interest" description="Disordered" evidence="1">
    <location>
        <begin position="381"/>
        <end position="451"/>
    </location>
</feature>
<dbReference type="Proteomes" id="UP001231189">
    <property type="component" value="Unassembled WGS sequence"/>
</dbReference>
<sequence length="451" mass="50522">MSNAVPTVAAQLAITLGLTRPPHPVANPSSVFDVERATTAHPPELHLRMERIHPMCQRLLFLRLWSGAATTTGTDGGSASMIHEFSSNQGPVHQGSVKGRSKNLPRNRVEGKLWLHKYYFHLTDPVFKEKLFHRQYRMSRELFMVILRGVRHYDPYFQCRPDATGALGFTSYQKCSAAIRMLSYGMVADIFDEYLRMGESTCLEAMYRFCRAVIAVFGQHYCREPNIEDTSQLLTINESRGFPGMIGSIDCMHCEWKNCPFGCQGQYSGHAEGRTVILEAVISQDLWIWHSFFGMAGSNNDINVLHRSPVFNRLMQGKAPRVSYEVNENEYDKPYYLADGIYPDCATLVKTVRNPNSEKTRRFAKMQEACRKVMTHKYRGSVTRCSSGDGGVDDGDDDDDDDGDDVQLDDDGDGVDFPLREGISPADSCPPESSFLSGVSPPRRGGSVNSP</sequence>
<proteinExistence type="predicted"/>